<accession>A0ABY5SCW5</accession>
<evidence type="ECO:0000313" key="1">
    <source>
        <dbReference type="EMBL" id="UVI31792.1"/>
    </source>
</evidence>
<dbReference type="EMBL" id="CP091430">
    <property type="protein sequence ID" value="UVI31792.1"/>
    <property type="molecule type" value="Genomic_DNA"/>
</dbReference>
<dbReference type="Pfam" id="PF08868">
    <property type="entry name" value="YugN"/>
    <property type="match status" value="1"/>
</dbReference>
<dbReference type="InterPro" id="IPR036491">
    <property type="entry name" value="YugN-like_sf"/>
</dbReference>
<protein>
    <submittedName>
        <fullName evidence="1">YugN-like family protein</fullName>
    </submittedName>
</protein>
<dbReference type="Gene3D" id="3.30.310.100">
    <property type="entry name" value="YugN-like"/>
    <property type="match status" value="1"/>
</dbReference>
<organism evidence="1 2">
    <name type="scientific">Paenibacillus spongiae</name>
    <dbReference type="NCBI Taxonomy" id="2909671"/>
    <lineage>
        <taxon>Bacteria</taxon>
        <taxon>Bacillati</taxon>
        <taxon>Bacillota</taxon>
        <taxon>Bacilli</taxon>
        <taxon>Bacillales</taxon>
        <taxon>Paenibacillaceae</taxon>
        <taxon>Paenibacillus</taxon>
    </lineage>
</organism>
<dbReference type="Proteomes" id="UP001057877">
    <property type="component" value="Chromosome"/>
</dbReference>
<dbReference type="InterPro" id="IPR014967">
    <property type="entry name" value="Uncharacterised_YugN-like"/>
</dbReference>
<sequence>MIPLSSKLQDNEQEFVEMRTKLANYNFSLGGNWEYDHGSFDRSLDEANMVWLRLPFDVTNGNLDGETTDNDAKIRFGQPFVLKHVYEEGLDSDAQSGALGSFVDQFQSPSDPDAEIEPHWVDKAKQVLGELEQVLPQ</sequence>
<gene>
    <name evidence="1" type="ORF">L1F29_08250</name>
</gene>
<reference evidence="1" key="1">
    <citation type="submission" date="2022-01" db="EMBL/GenBank/DDBJ databases">
        <title>Paenibacillus spongiae sp. nov., isolated from marine sponge.</title>
        <authorList>
            <person name="Li Z."/>
            <person name="Zhang M."/>
        </authorList>
    </citation>
    <scope>NUCLEOTIDE SEQUENCE</scope>
    <source>
        <strain evidence="1">PHS-Z3</strain>
    </source>
</reference>
<keyword evidence="2" id="KW-1185">Reference proteome</keyword>
<name>A0ABY5SCW5_9BACL</name>
<evidence type="ECO:0000313" key="2">
    <source>
        <dbReference type="Proteomes" id="UP001057877"/>
    </source>
</evidence>
<dbReference type="SUPFAM" id="SSF160755">
    <property type="entry name" value="YugN-like"/>
    <property type="match status" value="1"/>
</dbReference>
<dbReference type="RefSeq" id="WP_258387856.1">
    <property type="nucleotide sequence ID" value="NZ_CP091430.1"/>
</dbReference>
<proteinExistence type="predicted"/>